<proteinExistence type="predicted"/>
<protein>
    <submittedName>
        <fullName evidence="2">Uncharacterized protein</fullName>
    </submittedName>
</protein>
<gene>
    <name evidence="2" type="ORF">VSP0166_LOCUS127</name>
</gene>
<dbReference type="EMBL" id="HBKP01000169">
    <property type="protein sequence ID" value="CAE2198799.1"/>
    <property type="molecule type" value="Transcribed_RNA"/>
</dbReference>
<name>A0A7S4HH95_9EUKA</name>
<dbReference type="AlphaFoldDB" id="A0A7S4HH95"/>
<evidence type="ECO:0000256" key="1">
    <source>
        <dbReference type="SAM" id="MobiDB-lite"/>
    </source>
</evidence>
<accession>A0A7S4HH95</accession>
<reference evidence="2" key="1">
    <citation type="submission" date="2021-01" db="EMBL/GenBank/DDBJ databases">
        <authorList>
            <person name="Corre E."/>
            <person name="Pelletier E."/>
            <person name="Niang G."/>
            <person name="Scheremetjew M."/>
            <person name="Finn R."/>
            <person name="Kale V."/>
            <person name="Holt S."/>
            <person name="Cochrane G."/>
            <person name="Meng A."/>
            <person name="Brown T."/>
            <person name="Cohen L."/>
        </authorList>
    </citation>
    <scope>NUCLEOTIDE SEQUENCE</scope>
    <source>
        <strain evidence="2">DIVA3 518/3/11/1/6</strain>
    </source>
</reference>
<evidence type="ECO:0000313" key="2">
    <source>
        <dbReference type="EMBL" id="CAE2198799.1"/>
    </source>
</evidence>
<organism evidence="2">
    <name type="scientific">Vannella robusta</name>
    <dbReference type="NCBI Taxonomy" id="1487602"/>
    <lineage>
        <taxon>Eukaryota</taxon>
        <taxon>Amoebozoa</taxon>
        <taxon>Discosea</taxon>
        <taxon>Flabellinia</taxon>
        <taxon>Vannellidae</taxon>
        <taxon>Vannella</taxon>
    </lineage>
</organism>
<sequence length="545" mass="62328">MSEQEMKKGKEMDLELVWAVEKKPGKHVKLYMKNKQQSFSHKIEKPGRYSLIMHTPDFLPGGGAGRKVECLVSTFKNLSEPPSFKEAENLIDYSVQDASKEHLILHDTYEVHSSDATTVAEFELQENDVPGCIHMIAKTHTPFIGMRFAAKMYRNTNLDAIAEAEDVEFSPNSDWMYKSLSMEAIERELSRDTEEKQQAYELGMIRPFLALAAMHPVMRIQIGDLLGIKLIDLDGEEEWSYDPHKQALMLLDKHLKGLGSISDHSWETANPVSNKSNWYQCLYRGTTEVHPSDHAEVDAKKKPTSASMDHCKDASDDTIRNLETDFLIGARDIHLKEIKDLEGDSSILTDYIDQCEKDEDVKQIGALLKKHGFENEKICRFLVEISVVADFTNWLEYHKREVSKEEFKDESDEEKLKKWKADIENPETAKKREESYQTSHIVLAGLRAQLMKGTYDPRGLSEAGKAAAKKVGQMVAKKLFKYFVLVPMFPYLLLPWKIYGLLDKVIGSDHQTVWLVCLQISLQITLLAAHDISLGEYYKNMKDRD</sequence>
<feature type="region of interest" description="Disordered" evidence="1">
    <location>
        <begin position="293"/>
        <end position="312"/>
    </location>
</feature>